<dbReference type="Gene3D" id="3.40.50.2000">
    <property type="entry name" value="Glycogen Phosphorylase B"/>
    <property type="match status" value="2"/>
</dbReference>
<accession>A0AA41XJT9</accession>
<evidence type="ECO:0000259" key="4">
    <source>
        <dbReference type="Pfam" id="PF13579"/>
    </source>
</evidence>
<keyword evidence="6" id="KW-1185">Reference proteome</keyword>
<sequence>MRILHVATIVTPDGAYGGPIRVALNQLAELAHQGHEVELIAGARGFDGAPPTEIQGVPVRLFPVRSIVPKTGFAGLASPGLQSYLKSRLPSADVVHVHMARDLITLPAAALVVRQKVALVVQPHGMIDESGNPLAGIIDRVFTRRLLRAAARVLPLTPLESESLDAVAGVRLPLTPITNGVDVPEPRDPTGPSIEVLFLARLHPRKRAPQFVEMARELRAAGFNATFTIVGPDEGDGPEVTRLIAEHGLAGTVAWEGALPPEQTLDRMRRASVYVLPSVGEIVSMSILEAMSLALPVVITSSNGLADAVTEANAGLVTDGSLDALTAATSRLLSNTALREEMGANARRTVTETFSIVAVVRQLESVYRTAAGAPAAQERP</sequence>
<evidence type="ECO:0000256" key="1">
    <source>
        <dbReference type="ARBA" id="ARBA00022676"/>
    </source>
</evidence>
<dbReference type="EMBL" id="JANLCK010000016">
    <property type="protein sequence ID" value="MCS5727905.1"/>
    <property type="molecule type" value="Genomic_DNA"/>
</dbReference>
<evidence type="ECO:0000313" key="5">
    <source>
        <dbReference type="EMBL" id="MCS5727905.1"/>
    </source>
</evidence>
<dbReference type="EC" id="2.4.-.-" evidence="5"/>
<evidence type="ECO:0000256" key="2">
    <source>
        <dbReference type="ARBA" id="ARBA00022679"/>
    </source>
</evidence>
<dbReference type="AlphaFoldDB" id="A0AA41XJT9"/>
<protein>
    <submittedName>
        <fullName evidence="5">Glycosyltransferase</fullName>
        <ecNumber evidence="5">2.4.-.-</ecNumber>
    </submittedName>
</protein>
<dbReference type="PANTHER" id="PTHR12526">
    <property type="entry name" value="GLYCOSYLTRANSFERASE"/>
    <property type="match status" value="1"/>
</dbReference>
<reference evidence="5" key="1">
    <citation type="submission" date="2022-08" db="EMBL/GenBank/DDBJ databases">
        <authorList>
            <person name="Deng Y."/>
            <person name="Han X.-F."/>
            <person name="Zhang Y.-Q."/>
        </authorList>
    </citation>
    <scope>NUCLEOTIDE SEQUENCE</scope>
    <source>
        <strain evidence="5">CPCC 203407</strain>
    </source>
</reference>
<keyword evidence="1 5" id="KW-0328">Glycosyltransferase</keyword>
<organism evidence="5 6">
    <name type="scientific">Herbiconiux oxytropis</name>
    <dbReference type="NCBI Taxonomy" id="2970915"/>
    <lineage>
        <taxon>Bacteria</taxon>
        <taxon>Bacillati</taxon>
        <taxon>Actinomycetota</taxon>
        <taxon>Actinomycetes</taxon>
        <taxon>Micrococcales</taxon>
        <taxon>Microbacteriaceae</taxon>
        <taxon>Herbiconiux</taxon>
    </lineage>
</organism>
<dbReference type="SUPFAM" id="SSF53756">
    <property type="entry name" value="UDP-Glycosyltransferase/glycogen phosphorylase"/>
    <property type="match status" value="1"/>
</dbReference>
<proteinExistence type="predicted"/>
<dbReference type="Pfam" id="PF13579">
    <property type="entry name" value="Glyco_trans_4_4"/>
    <property type="match status" value="1"/>
</dbReference>
<name>A0AA41XJT9_9MICO</name>
<dbReference type="Proteomes" id="UP001165587">
    <property type="component" value="Unassembled WGS sequence"/>
</dbReference>
<dbReference type="Pfam" id="PF00534">
    <property type="entry name" value="Glycos_transf_1"/>
    <property type="match status" value="1"/>
</dbReference>
<evidence type="ECO:0000259" key="3">
    <source>
        <dbReference type="Pfam" id="PF00534"/>
    </source>
</evidence>
<dbReference type="RefSeq" id="WP_259530996.1">
    <property type="nucleotide sequence ID" value="NZ_JANLCK010000016.1"/>
</dbReference>
<feature type="domain" description="Glycosyltransferase subfamily 4-like N-terminal" evidence="4">
    <location>
        <begin position="17"/>
        <end position="180"/>
    </location>
</feature>
<dbReference type="GO" id="GO:0016757">
    <property type="term" value="F:glycosyltransferase activity"/>
    <property type="evidence" value="ECO:0007669"/>
    <property type="project" value="UniProtKB-KW"/>
</dbReference>
<dbReference type="InterPro" id="IPR001296">
    <property type="entry name" value="Glyco_trans_1"/>
</dbReference>
<comment type="caution">
    <text evidence="5">The sequence shown here is derived from an EMBL/GenBank/DDBJ whole genome shotgun (WGS) entry which is preliminary data.</text>
</comment>
<evidence type="ECO:0000313" key="6">
    <source>
        <dbReference type="Proteomes" id="UP001165587"/>
    </source>
</evidence>
<gene>
    <name evidence="5" type="ORF">N1028_18565</name>
</gene>
<dbReference type="InterPro" id="IPR028098">
    <property type="entry name" value="Glyco_trans_4-like_N"/>
</dbReference>
<feature type="domain" description="Glycosyl transferase family 1" evidence="3">
    <location>
        <begin position="194"/>
        <end position="348"/>
    </location>
</feature>
<keyword evidence="2 5" id="KW-0808">Transferase</keyword>